<dbReference type="AlphaFoldDB" id="A0AAV1QVQ9"/>
<dbReference type="PANTHER" id="PTHR47926">
    <property type="entry name" value="PENTATRICOPEPTIDE REPEAT-CONTAINING PROTEIN"/>
    <property type="match status" value="1"/>
</dbReference>
<reference evidence="3 4" key="1">
    <citation type="submission" date="2024-01" db="EMBL/GenBank/DDBJ databases">
        <authorList>
            <person name="Waweru B."/>
        </authorList>
    </citation>
    <scope>NUCLEOTIDE SEQUENCE [LARGE SCALE GENOMIC DNA]</scope>
</reference>
<dbReference type="InterPro" id="IPR011990">
    <property type="entry name" value="TPR-like_helical_dom_sf"/>
</dbReference>
<dbReference type="InterPro" id="IPR046960">
    <property type="entry name" value="PPR_At4g14850-like_plant"/>
</dbReference>
<dbReference type="PROSITE" id="PS51375">
    <property type="entry name" value="PPR"/>
    <property type="match status" value="1"/>
</dbReference>
<keyword evidence="4" id="KW-1185">Reference proteome</keyword>
<evidence type="ECO:0000313" key="4">
    <source>
        <dbReference type="Proteomes" id="UP001314170"/>
    </source>
</evidence>
<evidence type="ECO:0000256" key="2">
    <source>
        <dbReference type="PROSITE-ProRule" id="PRU00708"/>
    </source>
</evidence>
<keyword evidence="1" id="KW-0677">Repeat</keyword>
<organism evidence="3 4">
    <name type="scientific">Dovyalis caffra</name>
    <dbReference type="NCBI Taxonomy" id="77055"/>
    <lineage>
        <taxon>Eukaryota</taxon>
        <taxon>Viridiplantae</taxon>
        <taxon>Streptophyta</taxon>
        <taxon>Embryophyta</taxon>
        <taxon>Tracheophyta</taxon>
        <taxon>Spermatophyta</taxon>
        <taxon>Magnoliopsida</taxon>
        <taxon>eudicotyledons</taxon>
        <taxon>Gunneridae</taxon>
        <taxon>Pentapetalae</taxon>
        <taxon>rosids</taxon>
        <taxon>fabids</taxon>
        <taxon>Malpighiales</taxon>
        <taxon>Salicaceae</taxon>
        <taxon>Flacourtieae</taxon>
        <taxon>Dovyalis</taxon>
    </lineage>
</organism>
<feature type="repeat" description="PPR" evidence="2">
    <location>
        <begin position="76"/>
        <end position="110"/>
    </location>
</feature>
<dbReference type="InterPro" id="IPR002885">
    <property type="entry name" value="PPR_rpt"/>
</dbReference>
<dbReference type="GO" id="GO:0003723">
    <property type="term" value="F:RNA binding"/>
    <property type="evidence" value="ECO:0007669"/>
    <property type="project" value="InterPro"/>
</dbReference>
<comment type="caution">
    <text evidence="3">The sequence shown here is derived from an EMBL/GenBank/DDBJ whole genome shotgun (WGS) entry which is preliminary data.</text>
</comment>
<evidence type="ECO:0000313" key="3">
    <source>
        <dbReference type="EMBL" id="CAK7324637.1"/>
    </source>
</evidence>
<dbReference type="PANTHER" id="PTHR47926:SF533">
    <property type="entry name" value="DYW DOMAIN-CONTAINING PROTEIN"/>
    <property type="match status" value="1"/>
</dbReference>
<accession>A0AAV1QVQ9</accession>
<name>A0AAV1QVQ9_9ROSI</name>
<gene>
    <name evidence="3" type="ORF">DCAF_LOCUS2294</name>
</gene>
<proteinExistence type="predicted"/>
<dbReference type="EMBL" id="CAWUPB010000412">
    <property type="protein sequence ID" value="CAK7324637.1"/>
    <property type="molecule type" value="Genomic_DNA"/>
</dbReference>
<dbReference type="Proteomes" id="UP001314170">
    <property type="component" value="Unassembled WGS sequence"/>
</dbReference>
<sequence>MQKSEHAVPDKYTYQPLLKACSNELKLKEGEIVYGSAIWCVVSDDMHVDSRLIDFYGKCKELLSARNVFDEISDRNVVSWTAMIVGYANVRDLKNAKSVFERMPERNLRSWNAMIGGPIHVGDLSGARKVFYEMVERNVVSFTVMIDRYAKAGDMAFEEVSEKDMQGLCLRKFHGRQFGLS</sequence>
<dbReference type="Gene3D" id="1.25.40.10">
    <property type="entry name" value="Tetratricopeptide repeat domain"/>
    <property type="match status" value="1"/>
</dbReference>
<evidence type="ECO:0000256" key="1">
    <source>
        <dbReference type="ARBA" id="ARBA00022737"/>
    </source>
</evidence>
<evidence type="ECO:0008006" key="5">
    <source>
        <dbReference type="Google" id="ProtNLM"/>
    </source>
</evidence>
<protein>
    <recommendedName>
        <fullName evidence="5">Pentatricopeptide repeat-containing protein</fullName>
    </recommendedName>
</protein>
<dbReference type="Pfam" id="PF01535">
    <property type="entry name" value="PPR"/>
    <property type="match status" value="4"/>
</dbReference>
<dbReference type="GO" id="GO:0009451">
    <property type="term" value="P:RNA modification"/>
    <property type="evidence" value="ECO:0007669"/>
    <property type="project" value="InterPro"/>
</dbReference>
<dbReference type="NCBIfam" id="TIGR00756">
    <property type="entry name" value="PPR"/>
    <property type="match status" value="2"/>
</dbReference>